<reference evidence="8 9" key="1">
    <citation type="journal article" date="2022" name="Nat. Microbiol.">
        <title>The microbiome of a bacterivorous marine choanoflagellate contains a resource-demanding obligate bacterial associate.</title>
        <authorList>
            <person name="Needham D.M."/>
            <person name="Poirier C."/>
            <person name="Bachy C."/>
            <person name="George E.E."/>
            <person name="Wilken S."/>
            <person name="Yung C.C.M."/>
            <person name="Limardo A.J."/>
            <person name="Morando M."/>
            <person name="Sudek L."/>
            <person name="Malmstrom R.R."/>
            <person name="Keeling P.J."/>
            <person name="Santoro A.E."/>
            <person name="Worden A.Z."/>
        </authorList>
    </citation>
    <scope>NUCLEOTIDE SEQUENCE [LARGE SCALE GENOMIC DNA]</scope>
    <source>
        <strain evidence="8 9">Comchoano-2</strain>
    </source>
</reference>
<keyword evidence="5 7" id="KW-1133">Transmembrane helix</keyword>
<keyword evidence="9" id="KW-1185">Reference proteome</keyword>
<evidence type="ECO:0000256" key="5">
    <source>
        <dbReference type="ARBA" id="ARBA00022989"/>
    </source>
</evidence>
<evidence type="ECO:0000313" key="9">
    <source>
        <dbReference type="Proteomes" id="UP001320768"/>
    </source>
</evidence>
<evidence type="ECO:0000256" key="3">
    <source>
        <dbReference type="ARBA" id="ARBA00022448"/>
    </source>
</evidence>
<dbReference type="InterPro" id="IPR030802">
    <property type="entry name" value="Permease_MalE"/>
</dbReference>
<keyword evidence="7" id="KW-1003">Cell membrane</keyword>
<gene>
    <name evidence="8" type="ORF">MKS91_03305</name>
</gene>
<comment type="similarity">
    <text evidence="2 7">Belongs to the MlaE permease family.</text>
</comment>
<proteinExistence type="inferred from homology"/>
<comment type="caution">
    <text evidence="8">The sequence shown here is derived from an EMBL/GenBank/DDBJ whole genome shotgun (WGS) entry which is preliminary data.</text>
</comment>
<comment type="subcellular location">
    <subcellularLocation>
        <location evidence="7">Cell inner membrane</location>
        <topology evidence="7">Multi-pass membrane protein</topology>
    </subcellularLocation>
    <subcellularLocation>
        <location evidence="1">Membrane</location>
        <topology evidence="1">Multi-pass membrane protein</topology>
    </subcellularLocation>
</comment>
<dbReference type="EMBL" id="JAKUDN010000002">
    <property type="protein sequence ID" value="MCP8352314.1"/>
    <property type="molecule type" value="Genomic_DNA"/>
</dbReference>
<evidence type="ECO:0000313" key="8">
    <source>
        <dbReference type="EMBL" id="MCP8352314.1"/>
    </source>
</evidence>
<dbReference type="Pfam" id="PF02405">
    <property type="entry name" value="MlaE"/>
    <property type="match status" value="1"/>
</dbReference>
<keyword evidence="3" id="KW-0813">Transport</keyword>
<dbReference type="PANTHER" id="PTHR30188">
    <property type="entry name" value="ABC TRANSPORTER PERMEASE PROTEIN-RELATED"/>
    <property type="match status" value="1"/>
</dbReference>
<evidence type="ECO:0000256" key="2">
    <source>
        <dbReference type="ARBA" id="ARBA00007556"/>
    </source>
</evidence>
<keyword evidence="4 7" id="KW-0812">Transmembrane</keyword>
<name>A0ABT1L558_9GAMM</name>
<feature type="transmembrane region" description="Helical" evidence="7">
    <location>
        <begin position="191"/>
        <end position="211"/>
    </location>
</feature>
<dbReference type="NCBIfam" id="TIGR00056">
    <property type="entry name" value="MlaE family lipid ABC transporter permease subunit"/>
    <property type="match status" value="1"/>
</dbReference>
<feature type="transmembrane region" description="Helical" evidence="7">
    <location>
        <begin position="47"/>
        <end position="67"/>
    </location>
</feature>
<organism evidence="8 9">
    <name type="scientific">Candidatus Synchoanobacter obligatus</name>
    <dbReference type="NCBI Taxonomy" id="2919597"/>
    <lineage>
        <taxon>Bacteria</taxon>
        <taxon>Pseudomonadati</taxon>
        <taxon>Pseudomonadota</taxon>
        <taxon>Gammaproteobacteria</taxon>
        <taxon>Candidatus Comchoanobacterales</taxon>
        <taxon>Candidatus Comchoanobacteraceae</taxon>
        <taxon>Candidatus Synchoanobacter</taxon>
    </lineage>
</organism>
<feature type="transmembrane region" description="Helical" evidence="7">
    <location>
        <begin position="223"/>
        <end position="245"/>
    </location>
</feature>
<keyword evidence="7" id="KW-0997">Cell inner membrane</keyword>
<comment type="caution">
    <text evidence="7">Lacks conserved residue(s) required for the propagation of feature annotation.</text>
</comment>
<dbReference type="Proteomes" id="UP001320768">
    <property type="component" value="Unassembled WGS sequence"/>
</dbReference>
<keyword evidence="6 7" id="KW-0472">Membrane</keyword>
<evidence type="ECO:0000256" key="7">
    <source>
        <dbReference type="RuleBase" id="RU362044"/>
    </source>
</evidence>
<evidence type="ECO:0000256" key="1">
    <source>
        <dbReference type="ARBA" id="ARBA00004141"/>
    </source>
</evidence>
<protein>
    <submittedName>
        <fullName evidence="8">MlaE family lipid ABC transporter permease subunit</fullName>
    </submittedName>
</protein>
<dbReference type="InterPro" id="IPR003453">
    <property type="entry name" value="ABC_MlaE_roteobac"/>
</dbReference>
<dbReference type="RefSeq" id="WP_258569420.1">
    <property type="nucleotide sequence ID" value="NZ_JAKUDN010000002.1"/>
</dbReference>
<feature type="transmembrane region" description="Helical" evidence="7">
    <location>
        <begin position="140"/>
        <end position="171"/>
    </location>
</feature>
<evidence type="ECO:0000256" key="4">
    <source>
        <dbReference type="ARBA" id="ARBA00022692"/>
    </source>
</evidence>
<accession>A0ABT1L558</accession>
<evidence type="ECO:0000256" key="6">
    <source>
        <dbReference type="ARBA" id="ARBA00023136"/>
    </source>
</evidence>
<dbReference type="PANTHER" id="PTHR30188:SF4">
    <property type="entry name" value="PROTEIN TRIGALACTOSYLDIACYLGLYCEROL 1, CHLOROPLASTIC"/>
    <property type="match status" value="1"/>
</dbReference>
<sequence length="253" mass="27767">MSSGILATCSRLGQSFWFVLRTLKAFPRRREHVKAILQQIYALGNQSMLIVFVAGCFIGMVVTLQGYMSLEHYGASSEVGGLTAYSIYRELGPVVTGLLFAGRVGSLLASEIGLMQINQQFVCLEMLSINASRLVLFPRFFAVLVSVPALNILFCLSAVMSSYLICTSALGVSDGVFWNSLEYRSLFFRDVMHGVTKSFIFGGVIAWVALYQGMYTEKTRLGLAKATTAAVVSSSLYILAIDYIFTALSRSFL</sequence>